<dbReference type="Proteomes" id="UP001530315">
    <property type="component" value="Unassembled WGS sequence"/>
</dbReference>
<dbReference type="AlphaFoldDB" id="A0ABD3NK22"/>
<accession>A0ABD3NK22</accession>
<feature type="region of interest" description="Disordered" evidence="1">
    <location>
        <begin position="218"/>
        <end position="260"/>
    </location>
</feature>
<comment type="caution">
    <text evidence="2">The sequence shown here is derived from an EMBL/GenBank/DDBJ whole genome shotgun (WGS) entry which is preliminary data.</text>
</comment>
<feature type="compositionally biased region" description="Basic and acidic residues" evidence="1">
    <location>
        <begin position="251"/>
        <end position="260"/>
    </location>
</feature>
<keyword evidence="3" id="KW-1185">Reference proteome</keyword>
<evidence type="ECO:0000313" key="2">
    <source>
        <dbReference type="EMBL" id="KAL3775808.1"/>
    </source>
</evidence>
<reference evidence="2 3" key="1">
    <citation type="submission" date="2024-10" db="EMBL/GenBank/DDBJ databases">
        <title>Updated reference genomes for cyclostephanoid diatoms.</title>
        <authorList>
            <person name="Roberts W.R."/>
            <person name="Alverson A.J."/>
        </authorList>
    </citation>
    <scope>NUCLEOTIDE SEQUENCE [LARGE SCALE GENOMIC DNA]</scope>
    <source>
        <strain evidence="2 3">AJA276-08</strain>
    </source>
</reference>
<proteinExistence type="predicted"/>
<evidence type="ECO:0000256" key="1">
    <source>
        <dbReference type="SAM" id="MobiDB-lite"/>
    </source>
</evidence>
<dbReference type="Gene3D" id="3.90.1140.10">
    <property type="entry name" value="Cyclic phosphodiesterase"/>
    <property type="match status" value="1"/>
</dbReference>
<evidence type="ECO:0000313" key="3">
    <source>
        <dbReference type="Proteomes" id="UP001530315"/>
    </source>
</evidence>
<sequence length="302" mass="34251">MAGTPATTDDKKFSHVFSGISVWLEPDPSQTSLLLNEMDFLAEKFGGRDSGVHRFLPHCTLLYNTSFPSAVRPIESRKMRRREGEDILRKCLTEYLRLDGRNSDRNEPPRIKLTPTSHYYFPYPKSADNGKGFGCAISLLMLETTPELILLQDVIQKSFPPDERHGGVGDEGGVKSEEKVEFRPHMTLIYAPENHEHVADGWLEEYTTSMDRARRFSHWVGPDDDISNPGDDDDEDISESRDGVVDAAEDASERRRDGRPRAMAGAWDARYISIWSTEGTLDEWFPIAKLDMYTTWSMDGIA</sequence>
<protein>
    <recommendedName>
        <fullName evidence="4">2',3'-cyclic-nucleotide 3'-phosphodiesterase</fullName>
    </recommendedName>
</protein>
<feature type="compositionally biased region" description="Acidic residues" evidence="1">
    <location>
        <begin position="222"/>
        <end position="237"/>
    </location>
</feature>
<evidence type="ECO:0008006" key="4">
    <source>
        <dbReference type="Google" id="ProtNLM"/>
    </source>
</evidence>
<name>A0ABD3NK22_9STRA</name>
<gene>
    <name evidence="2" type="ORF">ACHAW5_005070</name>
</gene>
<dbReference type="EMBL" id="JALLAZ020001390">
    <property type="protein sequence ID" value="KAL3775808.1"/>
    <property type="molecule type" value="Genomic_DNA"/>
</dbReference>
<organism evidence="2 3">
    <name type="scientific">Stephanodiscus triporus</name>
    <dbReference type="NCBI Taxonomy" id="2934178"/>
    <lineage>
        <taxon>Eukaryota</taxon>
        <taxon>Sar</taxon>
        <taxon>Stramenopiles</taxon>
        <taxon>Ochrophyta</taxon>
        <taxon>Bacillariophyta</taxon>
        <taxon>Coscinodiscophyceae</taxon>
        <taxon>Thalassiosirophycidae</taxon>
        <taxon>Stephanodiscales</taxon>
        <taxon>Stephanodiscaceae</taxon>
        <taxon>Stephanodiscus</taxon>
    </lineage>
</organism>